<keyword evidence="2" id="KW-1185">Reference proteome</keyword>
<evidence type="ECO:0000313" key="1">
    <source>
        <dbReference type="EMBL" id="CAG8694690.1"/>
    </source>
</evidence>
<dbReference type="Proteomes" id="UP000789831">
    <property type="component" value="Unassembled WGS sequence"/>
</dbReference>
<evidence type="ECO:0000313" key="2">
    <source>
        <dbReference type="Proteomes" id="UP000789831"/>
    </source>
</evidence>
<dbReference type="AlphaFoldDB" id="A0A9N9EWY9"/>
<protein>
    <submittedName>
        <fullName evidence="1">12044_t:CDS:1</fullName>
    </submittedName>
</protein>
<proteinExistence type="predicted"/>
<gene>
    <name evidence="1" type="ORF">AGERDE_LOCUS13230</name>
</gene>
<accession>A0A9N9EWY9</accession>
<dbReference type="OrthoDB" id="10471223at2759"/>
<feature type="non-terminal residue" evidence="1">
    <location>
        <position position="182"/>
    </location>
</feature>
<dbReference type="EMBL" id="CAJVPL010016000">
    <property type="protein sequence ID" value="CAG8694690.1"/>
    <property type="molecule type" value="Genomic_DNA"/>
</dbReference>
<comment type="caution">
    <text evidence="1">The sequence shown here is derived from an EMBL/GenBank/DDBJ whole genome shotgun (WGS) entry which is preliminary data.</text>
</comment>
<reference evidence="1" key="1">
    <citation type="submission" date="2021-06" db="EMBL/GenBank/DDBJ databases">
        <authorList>
            <person name="Kallberg Y."/>
            <person name="Tangrot J."/>
            <person name="Rosling A."/>
        </authorList>
    </citation>
    <scope>NUCLEOTIDE SEQUENCE</scope>
    <source>
        <strain evidence="1">MT106</strain>
    </source>
</reference>
<organism evidence="1 2">
    <name type="scientific">Ambispora gerdemannii</name>
    <dbReference type="NCBI Taxonomy" id="144530"/>
    <lineage>
        <taxon>Eukaryota</taxon>
        <taxon>Fungi</taxon>
        <taxon>Fungi incertae sedis</taxon>
        <taxon>Mucoromycota</taxon>
        <taxon>Glomeromycotina</taxon>
        <taxon>Glomeromycetes</taxon>
        <taxon>Archaeosporales</taxon>
        <taxon>Ambisporaceae</taxon>
        <taxon>Ambispora</taxon>
    </lineage>
</organism>
<sequence>AKKYTKLMTGRLNDISDIVGILQKKTESFNYPTNQKFFKMEFHVTEKPEFDKTPQWLSNSLLSNCSLEDLQNLVKFTSNETTINDMKNLRKDQILTYPESLQPQQDKKIFINTSTITPLKTAPIIWRQVMNGNTLEDSAYATNNSQIDNINYNKECEAPLIFEEFGDQIFCGKSEDTTTTLF</sequence>
<name>A0A9N9EWY9_9GLOM</name>